<evidence type="ECO:0000256" key="3">
    <source>
        <dbReference type="ARBA" id="ARBA00023136"/>
    </source>
</evidence>
<reference evidence="6" key="2">
    <citation type="journal article" date="2021" name="PeerJ">
        <title>Extensive microbial diversity within the chicken gut microbiome revealed by metagenomics and culture.</title>
        <authorList>
            <person name="Gilroy R."/>
            <person name="Ravi A."/>
            <person name="Getino M."/>
            <person name="Pursley I."/>
            <person name="Horton D.L."/>
            <person name="Alikhan N.F."/>
            <person name="Baker D."/>
            <person name="Gharbi K."/>
            <person name="Hall N."/>
            <person name="Watson M."/>
            <person name="Adriaenssens E.M."/>
            <person name="Foster-Nyarko E."/>
            <person name="Jarju S."/>
            <person name="Secka A."/>
            <person name="Antonio M."/>
            <person name="Oren A."/>
            <person name="Chaudhuri R.R."/>
            <person name="La Ragione R."/>
            <person name="Hildebrand F."/>
            <person name="Pallen M.J."/>
        </authorList>
    </citation>
    <scope>NUCLEOTIDE SEQUENCE</scope>
    <source>
        <strain evidence="6">1383</strain>
    </source>
</reference>
<dbReference type="InterPro" id="IPR036259">
    <property type="entry name" value="MFS_trans_sf"/>
</dbReference>
<feature type="domain" description="Major facilitator superfamily (MFS) profile" evidence="5">
    <location>
        <begin position="14"/>
        <end position="397"/>
    </location>
</feature>
<feature type="transmembrane region" description="Helical" evidence="4">
    <location>
        <begin position="46"/>
        <end position="69"/>
    </location>
</feature>
<dbReference type="Proteomes" id="UP000824161">
    <property type="component" value="Unassembled WGS sequence"/>
</dbReference>
<sequence length="403" mass="44052">MNVKPVKEVLFTNSFRYILAANFLLFFAFYLIMPILPFYLTEEFGAGRSLLGVILSCYTVAALCIRPFSGYLLDMFSRKPLYMLAYFAFTAIFGGYMLAGTLGLFIALRIFHGFAFGMVTVAGNTIVIDIMPSSRRGEGLGYYGLANNIAMSFGPMIGLFMHQLYSYEVIFTMALVFGMLGLTMAGMVKTPHRDPVRREPLSLDRFFLLKGLPAGVSLLLLSIPYGITTTYVAMYAQEIGLGVSPGLYFTLMAVGLAVSRLFSGRQVDKGRITAVISLGMCLACVSFFALSECEDLAGWNPGVASAAFLTIALLQGVAFGTMFPAFNTLFVNLAPNNQRGTATSTYLTSWDVGIGIGLMVGAWIAQVFGGFSHAYLLGGVLTVISTLYFWLYVGPHFNRNKLR</sequence>
<feature type="transmembrane region" description="Helical" evidence="4">
    <location>
        <begin position="105"/>
        <end position="128"/>
    </location>
</feature>
<keyword evidence="3 4" id="KW-0472">Membrane</keyword>
<evidence type="ECO:0000256" key="2">
    <source>
        <dbReference type="ARBA" id="ARBA00022989"/>
    </source>
</evidence>
<accession>A0A9D1HB06</accession>
<protein>
    <submittedName>
        <fullName evidence="6">MFS transporter</fullName>
    </submittedName>
</protein>
<feature type="transmembrane region" description="Helical" evidence="4">
    <location>
        <begin position="374"/>
        <end position="393"/>
    </location>
</feature>
<feature type="transmembrane region" description="Helical" evidence="4">
    <location>
        <begin position="270"/>
        <end position="290"/>
    </location>
</feature>
<dbReference type="PANTHER" id="PTHR23531">
    <property type="entry name" value="QUINOLENE RESISTANCE PROTEIN NORA"/>
    <property type="match status" value="1"/>
</dbReference>
<comment type="caution">
    <text evidence="6">The sequence shown here is derived from an EMBL/GenBank/DDBJ whole genome shotgun (WGS) entry which is preliminary data.</text>
</comment>
<dbReference type="Pfam" id="PF07690">
    <property type="entry name" value="MFS_1"/>
    <property type="match status" value="1"/>
</dbReference>
<feature type="transmembrane region" description="Helical" evidence="4">
    <location>
        <begin position="347"/>
        <end position="368"/>
    </location>
</feature>
<keyword evidence="2 4" id="KW-1133">Transmembrane helix</keyword>
<dbReference type="SUPFAM" id="SSF103473">
    <property type="entry name" value="MFS general substrate transporter"/>
    <property type="match status" value="1"/>
</dbReference>
<evidence type="ECO:0000313" key="6">
    <source>
        <dbReference type="EMBL" id="HIT97632.1"/>
    </source>
</evidence>
<proteinExistence type="predicted"/>
<name>A0A9D1HB06_9FLAO</name>
<gene>
    <name evidence="6" type="ORF">IAC44_02205</name>
</gene>
<dbReference type="InterPro" id="IPR020846">
    <property type="entry name" value="MFS_dom"/>
</dbReference>
<evidence type="ECO:0000256" key="1">
    <source>
        <dbReference type="ARBA" id="ARBA00022692"/>
    </source>
</evidence>
<feature type="transmembrane region" description="Helical" evidence="4">
    <location>
        <begin position="167"/>
        <end position="186"/>
    </location>
</feature>
<feature type="transmembrane region" description="Helical" evidence="4">
    <location>
        <begin position="302"/>
        <end position="326"/>
    </location>
</feature>
<feature type="transmembrane region" description="Helical" evidence="4">
    <location>
        <begin position="239"/>
        <end position="258"/>
    </location>
</feature>
<feature type="transmembrane region" description="Helical" evidence="4">
    <location>
        <begin position="17"/>
        <end position="40"/>
    </location>
</feature>
<feature type="transmembrane region" description="Helical" evidence="4">
    <location>
        <begin position="140"/>
        <end position="161"/>
    </location>
</feature>
<organism evidence="6 7">
    <name type="scientific">Candidatus Merdimorpha stercoravium</name>
    <dbReference type="NCBI Taxonomy" id="2840863"/>
    <lineage>
        <taxon>Bacteria</taxon>
        <taxon>Pseudomonadati</taxon>
        <taxon>Bacteroidota</taxon>
        <taxon>Flavobacteriia</taxon>
        <taxon>Flavobacteriales</taxon>
        <taxon>Candidatus Merdimorpha</taxon>
    </lineage>
</organism>
<dbReference type="GO" id="GO:0022857">
    <property type="term" value="F:transmembrane transporter activity"/>
    <property type="evidence" value="ECO:0007669"/>
    <property type="project" value="InterPro"/>
</dbReference>
<evidence type="ECO:0000313" key="7">
    <source>
        <dbReference type="Proteomes" id="UP000824161"/>
    </source>
</evidence>
<evidence type="ECO:0000256" key="4">
    <source>
        <dbReference type="SAM" id="Phobius"/>
    </source>
</evidence>
<feature type="transmembrane region" description="Helical" evidence="4">
    <location>
        <begin position="81"/>
        <end position="99"/>
    </location>
</feature>
<dbReference type="AlphaFoldDB" id="A0A9D1HB06"/>
<reference evidence="6" key="1">
    <citation type="submission" date="2020-10" db="EMBL/GenBank/DDBJ databases">
        <authorList>
            <person name="Gilroy R."/>
        </authorList>
    </citation>
    <scope>NUCLEOTIDE SEQUENCE</scope>
    <source>
        <strain evidence="6">1383</strain>
    </source>
</reference>
<feature type="transmembrane region" description="Helical" evidence="4">
    <location>
        <begin position="207"/>
        <end position="227"/>
    </location>
</feature>
<keyword evidence="1 4" id="KW-0812">Transmembrane</keyword>
<dbReference type="CDD" id="cd17489">
    <property type="entry name" value="MFS_YfcJ_like"/>
    <property type="match status" value="1"/>
</dbReference>
<dbReference type="PANTHER" id="PTHR23531:SF1">
    <property type="entry name" value="QUINOLENE RESISTANCE PROTEIN NORA"/>
    <property type="match status" value="1"/>
</dbReference>
<dbReference type="InterPro" id="IPR011701">
    <property type="entry name" value="MFS"/>
</dbReference>
<dbReference type="InterPro" id="IPR052714">
    <property type="entry name" value="MFS_Exporter"/>
</dbReference>
<dbReference type="EMBL" id="DVLY01000051">
    <property type="protein sequence ID" value="HIT97632.1"/>
    <property type="molecule type" value="Genomic_DNA"/>
</dbReference>
<dbReference type="Gene3D" id="1.20.1250.20">
    <property type="entry name" value="MFS general substrate transporter like domains"/>
    <property type="match status" value="1"/>
</dbReference>
<dbReference type="PROSITE" id="PS50850">
    <property type="entry name" value="MFS"/>
    <property type="match status" value="1"/>
</dbReference>
<evidence type="ECO:0000259" key="5">
    <source>
        <dbReference type="PROSITE" id="PS50850"/>
    </source>
</evidence>